<dbReference type="AlphaFoldDB" id="A0A9Q0TE14"/>
<reference evidence="2" key="2">
    <citation type="journal article" date="2023" name="Int. J. Mol. Sci.">
        <title>De Novo Assembly and Annotation of 11 Diverse Shrub Willow (Salix) Genomes Reveals Novel Gene Organization in Sex-Linked Regions.</title>
        <authorList>
            <person name="Hyden B."/>
            <person name="Feng K."/>
            <person name="Yates T.B."/>
            <person name="Jawdy S."/>
            <person name="Cereghino C."/>
            <person name="Smart L.B."/>
            <person name="Muchero W."/>
        </authorList>
    </citation>
    <scope>NUCLEOTIDE SEQUENCE</scope>
    <source>
        <tissue evidence="2">Shoot tip</tissue>
    </source>
</reference>
<name>A0A9Q0TE14_9ROSI</name>
<dbReference type="Proteomes" id="UP001151752">
    <property type="component" value="Chromosome 2"/>
</dbReference>
<evidence type="ECO:0000313" key="3">
    <source>
        <dbReference type="Proteomes" id="UP001151752"/>
    </source>
</evidence>
<sequence>MAVELAARNECSAEAGNCSQFLFPFKWRQIQRRIHLKKGLQSLRVQLVVIGFWGKIRFLLQPEELRFPLQIGAGNTGAEKVNHKPSRKLTEAERKRKQQCQREWNARKKGKTPKNKGTQLKTVQNKCRGLIEQQESYEKSVAKPSLDDVRKFRKCFLELGESSGHARDAVGKQTHLVDSLHYLVEGLAAAHLPPQTRMLTHH</sequence>
<dbReference type="EMBL" id="JAPFFM010000015">
    <property type="protein sequence ID" value="KAJ6709900.1"/>
    <property type="molecule type" value="Genomic_DNA"/>
</dbReference>
<evidence type="ECO:0000313" key="2">
    <source>
        <dbReference type="EMBL" id="KAJ6709900.1"/>
    </source>
</evidence>
<accession>A0A9Q0TE14</accession>
<proteinExistence type="predicted"/>
<comment type="caution">
    <text evidence="2">The sequence shown here is derived from an EMBL/GenBank/DDBJ whole genome shotgun (WGS) entry which is preliminary data.</text>
</comment>
<gene>
    <name evidence="2" type="ORF">OIU74_010909</name>
</gene>
<evidence type="ECO:0000256" key="1">
    <source>
        <dbReference type="SAM" id="MobiDB-lite"/>
    </source>
</evidence>
<reference evidence="2" key="1">
    <citation type="submission" date="2022-11" db="EMBL/GenBank/DDBJ databases">
        <authorList>
            <person name="Hyden B.L."/>
            <person name="Feng K."/>
            <person name="Yates T."/>
            <person name="Jawdy S."/>
            <person name="Smart L.B."/>
            <person name="Muchero W."/>
        </authorList>
    </citation>
    <scope>NUCLEOTIDE SEQUENCE</scope>
    <source>
        <tissue evidence="2">Shoot tip</tissue>
    </source>
</reference>
<organism evidence="2 3">
    <name type="scientific">Salix koriyanagi</name>
    <dbReference type="NCBI Taxonomy" id="2511006"/>
    <lineage>
        <taxon>Eukaryota</taxon>
        <taxon>Viridiplantae</taxon>
        <taxon>Streptophyta</taxon>
        <taxon>Embryophyta</taxon>
        <taxon>Tracheophyta</taxon>
        <taxon>Spermatophyta</taxon>
        <taxon>Magnoliopsida</taxon>
        <taxon>eudicotyledons</taxon>
        <taxon>Gunneridae</taxon>
        <taxon>Pentapetalae</taxon>
        <taxon>rosids</taxon>
        <taxon>fabids</taxon>
        <taxon>Malpighiales</taxon>
        <taxon>Salicaceae</taxon>
        <taxon>Saliceae</taxon>
        <taxon>Salix</taxon>
    </lineage>
</organism>
<feature type="region of interest" description="Disordered" evidence="1">
    <location>
        <begin position="78"/>
        <end position="119"/>
    </location>
</feature>
<protein>
    <submittedName>
        <fullName evidence="2">Uncharacterized protein</fullName>
    </submittedName>
</protein>
<keyword evidence="3" id="KW-1185">Reference proteome</keyword>